<accession>A0A0F9U194</accession>
<comment type="caution">
    <text evidence="1">The sequence shown here is derived from an EMBL/GenBank/DDBJ whole genome shotgun (WGS) entry which is preliminary data.</text>
</comment>
<name>A0A0F9U194_9ZZZZ</name>
<protein>
    <submittedName>
        <fullName evidence="1">Uncharacterized protein</fullName>
    </submittedName>
</protein>
<reference evidence="1" key="1">
    <citation type="journal article" date="2015" name="Nature">
        <title>Complex archaea that bridge the gap between prokaryotes and eukaryotes.</title>
        <authorList>
            <person name="Spang A."/>
            <person name="Saw J.H."/>
            <person name="Jorgensen S.L."/>
            <person name="Zaremba-Niedzwiedzka K."/>
            <person name="Martijn J."/>
            <person name="Lind A.E."/>
            <person name="van Eijk R."/>
            <person name="Schleper C."/>
            <person name="Guy L."/>
            <person name="Ettema T.J."/>
        </authorList>
    </citation>
    <scope>NUCLEOTIDE SEQUENCE</scope>
</reference>
<sequence length="74" mass="8144">MPRIEEMYAFVCEDSGPDDEGIVGMNTGAGLMPLVGADMARVESLKPIARRIAVETGMRIKLLHFTHREELGDV</sequence>
<gene>
    <name evidence="1" type="ORF">LCGC14_0262790</name>
</gene>
<dbReference type="AlphaFoldDB" id="A0A0F9U194"/>
<evidence type="ECO:0000313" key="1">
    <source>
        <dbReference type="EMBL" id="KKN87010.1"/>
    </source>
</evidence>
<proteinExistence type="predicted"/>
<dbReference type="EMBL" id="LAZR01000142">
    <property type="protein sequence ID" value="KKN87010.1"/>
    <property type="molecule type" value="Genomic_DNA"/>
</dbReference>
<organism evidence="1">
    <name type="scientific">marine sediment metagenome</name>
    <dbReference type="NCBI Taxonomy" id="412755"/>
    <lineage>
        <taxon>unclassified sequences</taxon>
        <taxon>metagenomes</taxon>
        <taxon>ecological metagenomes</taxon>
    </lineage>
</organism>